<feature type="binding site" description="axial binding residue" evidence="14">
    <location>
        <position position="11"/>
    </location>
    <ligand>
        <name>heme</name>
        <dbReference type="ChEBI" id="CHEBI:30413"/>
    </ligand>
    <ligandPart>
        <name>Fe</name>
        <dbReference type="ChEBI" id="CHEBI:18248"/>
    </ligandPart>
</feature>
<name>A0ABU8XW50_9PROT</name>
<dbReference type="HAMAP" id="MF_02239">
    <property type="entry name" value="HemJ"/>
    <property type="match status" value="1"/>
</dbReference>
<dbReference type="PANTHER" id="PTHR40255">
    <property type="entry name" value="UPF0093 MEMBRANE PROTEIN SLR1790"/>
    <property type="match status" value="1"/>
</dbReference>
<evidence type="ECO:0000256" key="11">
    <source>
        <dbReference type="ARBA" id="ARBA00023004"/>
    </source>
</evidence>
<evidence type="ECO:0000313" key="16">
    <source>
        <dbReference type="EMBL" id="MEK0085432.1"/>
    </source>
</evidence>
<dbReference type="NCBIfam" id="TIGR00701">
    <property type="entry name" value="protoporphyrinogen oxidase HemJ"/>
    <property type="match status" value="1"/>
</dbReference>
<comment type="function">
    <text evidence="14 15">Catalyzes the oxidation of protoporphyrinogen IX to protoporphyrin IX.</text>
</comment>
<comment type="similarity">
    <text evidence="3 14 15">Belongs to the HemJ family.</text>
</comment>
<organism evidence="16 17">
    <name type="scientific">Benzoatithermus flavus</name>
    <dbReference type="NCBI Taxonomy" id="3108223"/>
    <lineage>
        <taxon>Bacteria</taxon>
        <taxon>Pseudomonadati</taxon>
        <taxon>Pseudomonadota</taxon>
        <taxon>Alphaproteobacteria</taxon>
        <taxon>Geminicoccales</taxon>
        <taxon>Geminicoccaceae</taxon>
        <taxon>Benzoatithermus</taxon>
    </lineage>
</organism>
<evidence type="ECO:0000313" key="17">
    <source>
        <dbReference type="Proteomes" id="UP001375743"/>
    </source>
</evidence>
<feature type="transmembrane region" description="Helical" evidence="14">
    <location>
        <begin position="6"/>
        <end position="25"/>
    </location>
</feature>
<comment type="caution">
    <text evidence="16">The sequence shown here is derived from an EMBL/GenBank/DDBJ whole genome shotgun (WGS) entry which is preliminary data.</text>
</comment>
<feature type="transmembrane region" description="Helical" evidence="14">
    <location>
        <begin position="52"/>
        <end position="75"/>
    </location>
</feature>
<evidence type="ECO:0000256" key="7">
    <source>
        <dbReference type="ARBA" id="ARBA00022692"/>
    </source>
</evidence>
<dbReference type="Proteomes" id="UP001375743">
    <property type="component" value="Unassembled WGS sequence"/>
</dbReference>
<keyword evidence="17" id="KW-1185">Reference proteome</keyword>
<dbReference type="InterPro" id="IPR005265">
    <property type="entry name" value="HemJ-like"/>
</dbReference>
<dbReference type="EMBL" id="JBBLZC010000027">
    <property type="protein sequence ID" value="MEK0085432.1"/>
    <property type="molecule type" value="Genomic_DNA"/>
</dbReference>
<evidence type="ECO:0000256" key="2">
    <source>
        <dbReference type="ARBA" id="ARBA00005073"/>
    </source>
</evidence>
<evidence type="ECO:0000256" key="5">
    <source>
        <dbReference type="ARBA" id="ARBA00022475"/>
    </source>
</evidence>
<comment type="pathway">
    <text evidence="2 14 15">Porphyrin-containing compound metabolism; protoporphyrin-IX biosynthesis; protoporphyrin-IX from protoporphyrinogen-IX: step 1/1.</text>
</comment>
<evidence type="ECO:0000256" key="15">
    <source>
        <dbReference type="PIRNR" id="PIRNR004638"/>
    </source>
</evidence>
<comment type="cofactor">
    <cofactor evidence="14 15">
        <name>heme b</name>
        <dbReference type="ChEBI" id="CHEBI:60344"/>
    </cofactor>
    <text evidence="14 15">Binds 1 heme b (iron(II)-protoporphyrin IX) group per subunit.</text>
</comment>
<feature type="transmembrane region" description="Helical" evidence="14">
    <location>
        <begin position="81"/>
        <end position="100"/>
    </location>
</feature>
<keyword evidence="5 14" id="KW-1003">Cell membrane</keyword>
<dbReference type="Pfam" id="PF03653">
    <property type="entry name" value="UPF0093"/>
    <property type="match status" value="1"/>
</dbReference>
<comment type="subunit">
    <text evidence="14">Homodimer.</text>
</comment>
<proteinExistence type="inferred from homology"/>
<dbReference type="PIRSF" id="PIRSF004638">
    <property type="entry name" value="UCP004638"/>
    <property type="match status" value="1"/>
</dbReference>
<comment type="catalytic activity">
    <reaction evidence="13 14 15">
        <text>protoporphyrinogen IX + 3 A = protoporphyrin IX + 3 AH2</text>
        <dbReference type="Rhea" id="RHEA:62000"/>
        <dbReference type="ChEBI" id="CHEBI:13193"/>
        <dbReference type="ChEBI" id="CHEBI:17499"/>
        <dbReference type="ChEBI" id="CHEBI:57306"/>
        <dbReference type="ChEBI" id="CHEBI:57307"/>
    </reaction>
</comment>
<sequence>MNGALWLKALHIMAFAAWMAGMWYLPRLMVYHSAVATGSEASETFKIMERRLLKAITTPAMIVTLLAGLALATVQGQWQDGWLHAKLVLVLLMLACHGILAGHVRRFQADERPRSATWYRVFNEAPTLLFIAIVILAVIKPF</sequence>
<reference evidence="16 17" key="1">
    <citation type="submission" date="2024-01" db="EMBL/GenBank/DDBJ databases">
        <title>Multi-omics insights into the function and evolution of sodium benzoate biodegradation pathways in Benzoatithermus flavus gen. nov., sp. nov. from hot spring.</title>
        <authorList>
            <person name="Hu C.-J."/>
            <person name="Li W.-J."/>
        </authorList>
    </citation>
    <scope>NUCLEOTIDE SEQUENCE [LARGE SCALE GENOMIC DNA]</scope>
    <source>
        <strain evidence="16 17">SYSU G07066</strain>
    </source>
</reference>
<keyword evidence="8 14" id="KW-0479">Metal-binding</keyword>
<evidence type="ECO:0000256" key="1">
    <source>
        <dbReference type="ARBA" id="ARBA00004651"/>
    </source>
</evidence>
<keyword evidence="11 14" id="KW-0408">Iron</keyword>
<protein>
    <recommendedName>
        <fullName evidence="4 14">Protoporphyrinogen IX oxidase</fullName>
        <shortName evidence="14">PPO</shortName>
        <ecNumber evidence="14 15">1.3.99.-</ecNumber>
    </recommendedName>
</protein>
<keyword evidence="9 14" id="KW-1133">Transmembrane helix</keyword>
<accession>A0ABU8XW50</accession>
<evidence type="ECO:0000256" key="13">
    <source>
        <dbReference type="ARBA" id="ARBA00048390"/>
    </source>
</evidence>
<evidence type="ECO:0000256" key="10">
    <source>
        <dbReference type="ARBA" id="ARBA00023002"/>
    </source>
</evidence>
<keyword evidence="10 14" id="KW-0560">Oxidoreductase</keyword>
<evidence type="ECO:0000256" key="14">
    <source>
        <dbReference type="HAMAP-Rule" id="MF_02239"/>
    </source>
</evidence>
<evidence type="ECO:0000256" key="3">
    <source>
        <dbReference type="ARBA" id="ARBA00006501"/>
    </source>
</evidence>
<gene>
    <name evidence="16" type="primary">hemJ</name>
    <name evidence="16" type="ORF">U1T56_19950</name>
</gene>
<dbReference type="EC" id="1.3.99.-" evidence="14 15"/>
<feature type="binding site" description="axial binding residue" evidence="14">
    <location>
        <position position="86"/>
    </location>
    <ligand>
        <name>heme</name>
        <dbReference type="ChEBI" id="CHEBI:30413"/>
    </ligand>
    <ligandPart>
        <name>Fe</name>
        <dbReference type="ChEBI" id="CHEBI:18248"/>
    </ligandPart>
</feature>
<evidence type="ECO:0000256" key="12">
    <source>
        <dbReference type="ARBA" id="ARBA00023136"/>
    </source>
</evidence>
<comment type="subcellular location">
    <subcellularLocation>
        <location evidence="1 14">Cell membrane</location>
        <topology evidence="1 14">Multi-pass membrane protein</topology>
    </subcellularLocation>
</comment>
<keyword evidence="7 14" id="KW-0812">Transmembrane</keyword>
<feature type="transmembrane region" description="Helical" evidence="14">
    <location>
        <begin position="121"/>
        <end position="139"/>
    </location>
</feature>
<keyword evidence="6 14" id="KW-0349">Heme</keyword>
<evidence type="ECO:0000256" key="6">
    <source>
        <dbReference type="ARBA" id="ARBA00022617"/>
    </source>
</evidence>
<evidence type="ECO:0000256" key="9">
    <source>
        <dbReference type="ARBA" id="ARBA00022989"/>
    </source>
</evidence>
<evidence type="ECO:0000256" key="8">
    <source>
        <dbReference type="ARBA" id="ARBA00022723"/>
    </source>
</evidence>
<dbReference type="PANTHER" id="PTHR40255:SF1">
    <property type="entry name" value="PROTOPORPHYRINOGEN IX OXIDASE"/>
    <property type="match status" value="1"/>
</dbReference>
<evidence type="ECO:0000256" key="4">
    <source>
        <dbReference type="ARBA" id="ARBA00017504"/>
    </source>
</evidence>
<dbReference type="RefSeq" id="WP_418161282.1">
    <property type="nucleotide sequence ID" value="NZ_JBBLZC010000027.1"/>
</dbReference>
<keyword evidence="12 14" id="KW-0472">Membrane</keyword>